<dbReference type="Pfam" id="PF00111">
    <property type="entry name" value="Fer2"/>
    <property type="match status" value="1"/>
</dbReference>
<evidence type="ECO:0000313" key="12">
    <source>
        <dbReference type="Proteomes" id="UP001059950"/>
    </source>
</evidence>
<keyword evidence="6" id="KW-0560">Oxidoreductase</keyword>
<dbReference type="Gene3D" id="3.40.50.80">
    <property type="entry name" value="Nucleotide-binding domain of ferredoxin-NADP reductase (FNR) module"/>
    <property type="match status" value="1"/>
</dbReference>
<keyword evidence="5" id="KW-0479">Metal-binding</keyword>
<evidence type="ECO:0000256" key="6">
    <source>
        <dbReference type="ARBA" id="ARBA00023002"/>
    </source>
</evidence>
<reference evidence="11" key="1">
    <citation type="submission" date="2021-04" db="EMBL/GenBank/DDBJ databases">
        <title>Oceanospirillales bacteria with DddD are important DMSP degraders in coastal seawater.</title>
        <authorList>
            <person name="Liu J."/>
        </authorList>
    </citation>
    <scope>NUCLEOTIDE SEQUENCE</scope>
    <source>
        <strain evidence="11">GY6</strain>
    </source>
</reference>
<evidence type="ECO:0000256" key="8">
    <source>
        <dbReference type="ARBA" id="ARBA00023014"/>
    </source>
</evidence>
<evidence type="ECO:0000256" key="5">
    <source>
        <dbReference type="ARBA" id="ARBA00022723"/>
    </source>
</evidence>
<dbReference type="InterPro" id="IPR017938">
    <property type="entry name" value="Riboflavin_synthase-like_b-brl"/>
</dbReference>
<organism evidence="11 12">
    <name type="scientific">Amphritea atlantica</name>
    <dbReference type="NCBI Taxonomy" id="355243"/>
    <lineage>
        <taxon>Bacteria</taxon>
        <taxon>Pseudomonadati</taxon>
        <taxon>Pseudomonadota</taxon>
        <taxon>Gammaproteobacteria</taxon>
        <taxon>Oceanospirillales</taxon>
        <taxon>Oceanospirillaceae</taxon>
        <taxon>Amphritea</taxon>
    </lineage>
</organism>
<dbReference type="InterPro" id="IPR012675">
    <property type="entry name" value="Beta-grasp_dom_sf"/>
</dbReference>
<evidence type="ECO:0000256" key="7">
    <source>
        <dbReference type="ARBA" id="ARBA00023004"/>
    </source>
</evidence>
<dbReference type="InterPro" id="IPR006058">
    <property type="entry name" value="2Fe2S_fd_BS"/>
</dbReference>
<evidence type="ECO:0000313" key="11">
    <source>
        <dbReference type="EMBL" id="UTW01952.1"/>
    </source>
</evidence>
<dbReference type="CDD" id="cd00207">
    <property type="entry name" value="fer2"/>
    <property type="match status" value="1"/>
</dbReference>
<keyword evidence="7" id="KW-0408">Iron</keyword>
<dbReference type="InterPro" id="IPR001041">
    <property type="entry name" value="2Fe-2S_ferredoxin-type"/>
</dbReference>
<keyword evidence="2" id="KW-0285">Flavoprotein</keyword>
<evidence type="ECO:0000259" key="10">
    <source>
        <dbReference type="PROSITE" id="PS51384"/>
    </source>
</evidence>
<dbReference type="PANTHER" id="PTHR30212">
    <property type="entry name" value="PROTEIN YIIM"/>
    <property type="match status" value="1"/>
</dbReference>
<dbReference type="EMBL" id="CP073344">
    <property type="protein sequence ID" value="UTW01952.1"/>
    <property type="molecule type" value="Genomic_DNA"/>
</dbReference>
<dbReference type="PANTHER" id="PTHR30212:SF2">
    <property type="entry name" value="PROTEIN YIIM"/>
    <property type="match status" value="1"/>
</dbReference>
<comment type="cofactor">
    <cofactor evidence="1">
        <name>FMN</name>
        <dbReference type="ChEBI" id="CHEBI:58210"/>
    </cofactor>
</comment>
<dbReference type="InterPro" id="IPR017927">
    <property type="entry name" value="FAD-bd_FR_type"/>
</dbReference>
<evidence type="ECO:0000256" key="3">
    <source>
        <dbReference type="ARBA" id="ARBA00022643"/>
    </source>
</evidence>
<accession>A0ABY5GRP1</accession>
<dbReference type="PRINTS" id="PR00409">
    <property type="entry name" value="PHDIOXRDTASE"/>
</dbReference>
<evidence type="ECO:0000256" key="4">
    <source>
        <dbReference type="ARBA" id="ARBA00022714"/>
    </source>
</evidence>
<keyword evidence="8" id="KW-0411">Iron-sulfur</keyword>
<dbReference type="Gene3D" id="3.10.20.30">
    <property type="match status" value="1"/>
</dbReference>
<dbReference type="Pfam" id="PF22290">
    <property type="entry name" value="DmmA-like_N"/>
    <property type="match status" value="1"/>
</dbReference>
<dbReference type="SUPFAM" id="SSF52343">
    <property type="entry name" value="Ferredoxin reductase-like, C-terminal NADP-linked domain"/>
    <property type="match status" value="1"/>
</dbReference>
<dbReference type="SUPFAM" id="SSF63380">
    <property type="entry name" value="Riboflavin synthase domain-like"/>
    <property type="match status" value="1"/>
</dbReference>
<keyword evidence="3" id="KW-0288">FMN</keyword>
<dbReference type="CDD" id="cd06185">
    <property type="entry name" value="PDR_like"/>
    <property type="match status" value="1"/>
</dbReference>
<feature type="domain" description="FAD-binding FR-type" evidence="10">
    <location>
        <begin position="4"/>
        <end position="113"/>
    </location>
</feature>
<dbReference type="InterPro" id="IPR052353">
    <property type="entry name" value="Benzoxazolinone_Detox_Enz"/>
</dbReference>
<keyword evidence="4" id="KW-0001">2Fe-2S</keyword>
<protein>
    <submittedName>
        <fullName evidence="11">Oxidoreductase</fullName>
    </submittedName>
</protein>
<dbReference type="InterPro" id="IPR036010">
    <property type="entry name" value="2Fe-2S_ferredoxin-like_sf"/>
</dbReference>
<sequence>MSNIDQIPVRVTAIKQVAPLIKEFTLEPQDGLLTPFSPGAHIVVEMVSTGSGTDKHSYRNAYSLMSDPLDSRQYRIAVRLQDDSRGGSVYMHQQVEVGTQLKISPPANLFAPEWMAKKHVLFAGGVGITPFLSYLPELQQRQAEFELHYMYRSKQTGAYSAELQENLGSGCSCYDADLGNRCDIAAVMSGQPLGTHFYICGPEALIDAVRATADGMGVPASAIHWEEFAGAKPGLPFVVELSRSGAELAVAADSSLLETLESADINVPNLCRAGVCGQCVCDVAEGEVEHRDSYLSDREKQSGQVMMPCVSRAAGDRLVLDI</sequence>
<dbReference type="InterPro" id="IPR054582">
    <property type="entry name" value="DmmA-like_N"/>
</dbReference>
<gene>
    <name evidence="11" type="ORF">KDX31_11315</name>
</gene>
<dbReference type="Gene3D" id="2.40.30.10">
    <property type="entry name" value="Translation factors"/>
    <property type="match status" value="1"/>
</dbReference>
<dbReference type="PROSITE" id="PS00197">
    <property type="entry name" value="2FE2S_FER_1"/>
    <property type="match status" value="1"/>
</dbReference>
<keyword evidence="12" id="KW-1185">Reference proteome</keyword>
<dbReference type="Proteomes" id="UP001059950">
    <property type="component" value="Chromosome"/>
</dbReference>
<dbReference type="PROSITE" id="PS51085">
    <property type="entry name" value="2FE2S_FER_2"/>
    <property type="match status" value="1"/>
</dbReference>
<evidence type="ECO:0000256" key="2">
    <source>
        <dbReference type="ARBA" id="ARBA00022630"/>
    </source>
</evidence>
<dbReference type="InterPro" id="IPR039261">
    <property type="entry name" value="FNR_nucleotide-bd"/>
</dbReference>
<name>A0ABY5GRP1_9GAMM</name>
<dbReference type="SUPFAM" id="SSF54292">
    <property type="entry name" value="2Fe-2S ferredoxin-like"/>
    <property type="match status" value="1"/>
</dbReference>
<feature type="domain" description="2Fe-2S ferredoxin-type" evidence="9">
    <location>
        <begin position="237"/>
        <end position="322"/>
    </location>
</feature>
<dbReference type="PROSITE" id="PS51384">
    <property type="entry name" value="FAD_FR"/>
    <property type="match status" value="1"/>
</dbReference>
<evidence type="ECO:0000259" key="9">
    <source>
        <dbReference type="PROSITE" id="PS51085"/>
    </source>
</evidence>
<proteinExistence type="predicted"/>
<evidence type="ECO:0000256" key="1">
    <source>
        <dbReference type="ARBA" id="ARBA00001917"/>
    </source>
</evidence>